<dbReference type="EMBL" id="JAAAHW010006473">
    <property type="protein sequence ID" value="KAF9960208.1"/>
    <property type="molecule type" value="Genomic_DNA"/>
</dbReference>
<keyword evidence="2" id="KW-1185">Reference proteome</keyword>
<dbReference type="Proteomes" id="UP000749646">
    <property type="component" value="Unassembled WGS sequence"/>
</dbReference>
<comment type="caution">
    <text evidence="1">The sequence shown here is derived from an EMBL/GenBank/DDBJ whole genome shotgun (WGS) entry which is preliminary data.</text>
</comment>
<protein>
    <submittedName>
        <fullName evidence="1">Uncharacterized protein</fullName>
    </submittedName>
</protein>
<organism evidence="1 2">
    <name type="scientific">Modicella reniformis</name>
    <dbReference type="NCBI Taxonomy" id="1440133"/>
    <lineage>
        <taxon>Eukaryota</taxon>
        <taxon>Fungi</taxon>
        <taxon>Fungi incertae sedis</taxon>
        <taxon>Mucoromycota</taxon>
        <taxon>Mortierellomycotina</taxon>
        <taxon>Mortierellomycetes</taxon>
        <taxon>Mortierellales</taxon>
        <taxon>Mortierellaceae</taxon>
        <taxon>Modicella</taxon>
    </lineage>
</organism>
<proteinExistence type="predicted"/>
<accession>A0A9P6M1K1</accession>
<dbReference type="OrthoDB" id="2315391at2759"/>
<sequence>MPSDQHLHDWGKDREWRFFERIIAEYEVLRTNFLIDSGCKEATLGNIYKGALGRAETLKVTVHLKELSLVKATHQFPKMGGLTVDGQERDWKSDVVVQNADRRNPGILCALQAKKLVQLPANTLTQEHTKNTMAIVNVLEGSTLDKDGVKRARTITVIITTADADSALQTFGETFPEDCLLIRRGSFAEFFGEAFSVTAAFAATSDRNVNFSGTSEKEAQAEGRGGGPGYEEHAISFIRRPCFQSTEMEFLPYEELGRARKRPRVL</sequence>
<name>A0A9P6M1K1_9FUNG</name>
<gene>
    <name evidence="1" type="ORF">BGZ65_012634</name>
</gene>
<evidence type="ECO:0000313" key="2">
    <source>
        <dbReference type="Proteomes" id="UP000749646"/>
    </source>
</evidence>
<dbReference type="AlphaFoldDB" id="A0A9P6M1K1"/>
<reference evidence="1" key="1">
    <citation type="journal article" date="2020" name="Fungal Divers.">
        <title>Resolving the Mortierellaceae phylogeny through synthesis of multi-gene phylogenetics and phylogenomics.</title>
        <authorList>
            <person name="Vandepol N."/>
            <person name="Liber J."/>
            <person name="Desiro A."/>
            <person name="Na H."/>
            <person name="Kennedy M."/>
            <person name="Barry K."/>
            <person name="Grigoriev I.V."/>
            <person name="Miller A.N."/>
            <person name="O'Donnell K."/>
            <person name="Stajich J.E."/>
            <person name="Bonito G."/>
        </authorList>
    </citation>
    <scope>NUCLEOTIDE SEQUENCE</scope>
    <source>
        <strain evidence="1">MES-2147</strain>
    </source>
</reference>
<evidence type="ECO:0000313" key="1">
    <source>
        <dbReference type="EMBL" id="KAF9960208.1"/>
    </source>
</evidence>